<evidence type="ECO:0000313" key="2">
    <source>
        <dbReference type="Proteomes" id="UP001595848"/>
    </source>
</evidence>
<proteinExistence type="predicted"/>
<keyword evidence="2" id="KW-1185">Reference proteome</keyword>
<accession>A0ABV8P4D4</accession>
<evidence type="ECO:0000313" key="1">
    <source>
        <dbReference type="EMBL" id="MFC4203177.1"/>
    </source>
</evidence>
<dbReference type="EMBL" id="JBHSBV010000009">
    <property type="protein sequence ID" value="MFC4203177.1"/>
    <property type="molecule type" value="Genomic_DNA"/>
</dbReference>
<comment type="caution">
    <text evidence="1">The sequence shown here is derived from an EMBL/GenBank/DDBJ whole genome shotgun (WGS) entry which is preliminary data.</text>
</comment>
<sequence length="129" mass="15030">MISEDDILRHLPERFNSRAWTVQYARHLRTRFMLGVGNKLFRIAIAEGRIVSIERGPFLMNEWDFSLEAEEETWQKFWLAVPPPGFHDVMALSKTKRLAIRGNIYPFMSNLLYFKALLSAVRGLGETTE</sequence>
<dbReference type="Proteomes" id="UP001595848">
    <property type="component" value="Unassembled WGS sequence"/>
</dbReference>
<organism evidence="1 2">
    <name type="scientific">Candidimonas humi</name>
    <dbReference type="NCBI Taxonomy" id="683355"/>
    <lineage>
        <taxon>Bacteria</taxon>
        <taxon>Pseudomonadati</taxon>
        <taxon>Pseudomonadota</taxon>
        <taxon>Betaproteobacteria</taxon>
        <taxon>Burkholderiales</taxon>
        <taxon>Alcaligenaceae</taxon>
        <taxon>Candidimonas</taxon>
    </lineage>
</organism>
<gene>
    <name evidence="1" type="ORF">ACFOY1_19680</name>
</gene>
<dbReference type="RefSeq" id="WP_217963006.1">
    <property type="nucleotide sequence ID" value="NZ_JAHTBN010000001.1"/>
</dbReference>
<evidence type="ECO:0008006" key="3">
    <source>
        <dbReference type="Google" id="ProtNLM"/>
    </source>
</evidence>
<name>A0ABV8P4D4_9BURK</name>
<protein>
    <recommendedName>
        <fullName evidence="3">SCP2 domain-containing protein</fullName>
    </recommendedName>
</protein>
<reference evidence="2" key="1">
    <citation type="journal article" date="2019" name="Int. J. Syst. Evol. Microbiol.">
        <title>The Global Catalogue of Microorganisms (GCM) 10K type strain sequencing project: providing services to taxonomists for standard genome sequencing and annotation.</title>
        <authorList>
            <consortium name="The Broad Institute Genomics Platform"/>
            <consortium name="The Broad Institute Genome Sequencing Center for Infectious Disease"/>
            <person name="Wu L."/>
            <person name="Ma J."/>
        </authorList>
    </citation>
    <scope>NUCLEOTIDE SEQUENCE [LARGE SCALE GENOMIC DNA]</scope>
    <source>
        <strain evidence="2">LMG 24813</strain>
    </source>
</reference>